<feature type="compositionally biased region" description="Polar residues" evidence="1">
    <location>
        <begin position="164"/>
        <end position="179"/>
    </location>
</feature>
<evidence type="ECO:0000313" key="2">
    <source>
        <dbReference type="Proteomes" id="UP000694856"/>
    </source>
</evidence>
<feature type="compositionally biased region" description="Basic and acidic residues" evidence="1">
    <location>
        <begin position="219"/>
        <end position="228"/>
    </location>
</feature>
<dbReference type="GeneID" id="116659844"/>
<proteinExistence type="predicted"/>
<feature type="compositionally biased region" description="Basic and acidic residues" evidence="1">
    <location>
        <begin position="246"/>
        <end position="256"/>
    </location>
</feature>
<organism evidence="2 3">
    <name type="scientific">Camelus ferus</name>
    <name type="common">Wild bactrian camel</name>
    <name type="synonym">Camelus bactrianus ferus</name>
    <dbReference type="NCBI Taxonomy" id="419612"/>
    <lineage>
        <taxon>Eukaryota</taxon>
        <taxon>Metazoa</taxon>
        <taxon>Chordata</taxon>
        <taxon>Craniata</taxon>
        <taxon>Vertebrata</taxon>
        <taxon>Euteleostomi</taxon>
        <taxon>Mammalia</taxon>
        <taxon>Eutheria</taxon>
        <taxon>Laurasiatheria</taxon>
        <taxon>Artiodactyla</taxon>
        <taxon>Tylopoda</taxon>
        <taxon>Camelidae</taxon>
        <taxon>Camelus</taxon>
    </lineage>
</organism>
<dbReference type="Proteomes" id="UP000694856">
    <property type="component" value="Chromosome 25"/>
</dbReference>
<sequence length="256" mass="27153">MSVQENNSPDGNYSIQSFEDRFQAAAPSAEPGSASFSGVRCETTSRNWSEGRVCGELGWPHLWAPALSFGTRAGAGAGVWGLLPSGRRDPRACPARGWGFLRAWTCAPGISLPRAPQTRGSPGPDVSPQSLGSAHVRDQKNGWSCVITKVKLFGFTDGQRGPSPLSTAENCQSLSGLQTRSRETSLPRQAPSGSVTTAHTAASEARDARASHSPAHAECGARRPRSEPTSHPPRRPFSPRAGPKPGGREPREAPRV</sequence>
<dbReference type="KEGG" id="cfr:116659844"/>
<dbReference type="AlphaFoldDB" id="A0A8B8S0R4"/>
<name>A0A8B8S0R4_CAMFR</name>
<evidence type="ECO:0000313" key="3">
    <source>
        <dbReference type="RefSeq" id="XP_032323778.1"/>
    </source>
</evidence>
<evidence type="ECO:0000256" key="1">
    <source>
        <dbReference type="SAM" id="MobiDB-lite"/>
    </source>
</evidence>
<protein>
    <submittedName>
        <fullName evidence="3">Uncharacterized protein LOC116659844</fullName>
    </submittedName>
</protein>
<reference evidence="3" key="1">
    <citation type="submission" date="2025-08" db="UniProtKB">
        <authorList>
            <consortium name="RefSeq"/>
        </authorList>
    </citation>
    <scope>IDENTIFICATION</scope>
    <source>
        <tissue evidence="3">Ear skin</tissue>
    </source>
</reference>
<feature type="compositionally biased region" description="Polar residues" evidence="1">
    <location>
        <begin position="186"/>
        <end position="200"/>
    </location>
</feature>
<keyword evidence="2" id="KW-1185">Reference proteome</keyword>
<accession>A0A8B8S0R4</accession>
<dbReference type="RefSeq" id="XP_032323778.1">
    <property type="nucleotide sequence ID" value="XM_032467887.1"/>
</dbReference>
<gene>
    <name evidence="3" type="primary">LOC116659844</name>
</gene>
<feature type="region of interest" description="Disordered" evidence="1">
    <location>
        <begin position="113"/>
        <end position="135"/>
    </location>
</feature>
<feature type="region of interest" description="Disordered" evidence="1">
    <location>
        <begin position="159"/>
        <end position="256"/>
    </location>
</feature>